<comment type="caution">
    <text evidence="1">The sequence shown here is derived from an EMBL/GenBank/DDBJ whole genome shotgun (WGS) entry which is preliminary data.</text>
</comment>
<dbReference type="EMBL" id="CAJZBQ010000038">
    <property type="protein sequence ID" value="CAG9325361.1"/>
    <property type="molecule type" value="Genomic_DNA"/>
</dbReference>
<accession>A0AAU9JHB6</accession>
<evidence type="ECO:0000313" key="1">
    <source>
        <dbReference type="EMBL" id="CAG9325361.1"/>
    </source>
</evidence>
<gene>
    <name evidence="1" type="ORF">BSTOLATCC_MIC38622</name>
</gene>
<reference evidence="1" key="1">
    <citation type="submission" date="2021-09" db="EMBL/GenBank/DDBJ databases">
        <authorList>
            <consortium name="AG Swart"/>
            <person name="Singh M."/>
            <person name="Singh A."/>
            <person name="Seah K."/>
            <person name="Emmerich C."/>
        </authorList>
    </citation>
    <scope>NUCLEOTIDE SEQUENCE</scope>
    <source>
        <strain evidence="1">ATCC30299</strain>
    </source>
</reference>
<name>A0AAU9JHB6_9CILI</name>
<organism evidence="1 2">
    <name type="scientific">Blepharisma stoltei</name>
    <dbReference type="NCBI Taxonomy" id="1481888"/>
    <lineage>
        <taxon>Eukaryota</taxon>
        <taxon>Sar</taxon>
        <taxon>Alveolata</taxon>
        <taxon>Ciliophora</taxon>
        <taxon>Postciliodesmatophora</taxon>
        <taxon>Heterotrichea</taxon>
        <taxon>Heterotrichida</taxon>
        <taxon>Blepharismidae</taxon>
        <taxon>Blepharisma</taxon>
    </lineage>
</organism>
<protein>
    <submittedName>
        <fullName evidence="1">Uncharacterized protein</fullName>
    </submittedName>
</protein>
<dbReference type="AlphaFoldDB" id="A0AAU9JHB6"/>
<evidence type="ECO:0000313" key="2">
    <source>
        <dbReference type="Proteomes" id="UP001162131"/>
    </source>
</evidence>
<keyword evidence="2" id="KW-1185">Reference proteome</keyword>
<dbReference type="Proteomes" id="UP001162131">
    <property type="component" value="Unassembled WGS sequence"/>
</dbReference>
<sequence length="166" mass="19663">MFYESDPELWKEFVIENKNKFSFKGILRAIRYYKAPFEAIIFLLETYKNKLSPEWIGAAMDRLPEVENIQILNDFARILNKIDPHYLLNDHNIYRRIDKLYCLFVDSDYSLLTDLFTGAFNLLKDLPIHSVFSNSNIKIPSLGAAQIKWWCESRLQPIQSFRTWCA</sequence>
<proteinExistence type="predicted"/>